<keyword evidence="3" id="KW-1185">Reference proteome</keyword>
<dbReference type="Proteomes" id="UP001170379">
    <property type="component" value="Unassembled WGS sequence"/>
</dbReference>
<dbReference type="EMBL" id="PXVD01000013">
    <property type="protein sequence ID" value="MDJ1371488.1"/>
    <property type="molecule type" value="Genomic_DNA"/>
</dbReference>
<name>A0ABT7C8M2_9MICO</name>
<feature type="compositionally biased region" description="Basic and acidic residues" evidence="1">
    <location>
        <begin position="50"/>
        <end position="74"/>
    </location>
</feature>
<sequence>MSSFPSNDAGGRAQHEFLGRASNSTIEAIKKRLEAREPREYNGETAAESMRAERDASFPRAMHPGEHVTRDDAT</sequence>
<reference evidence="2" key="2">
    <citation type="journal article" date="2022" name="Sci. Rep.">
        <title>In silico prediction of the enzymes involved in the degradation of the herbicide molinate by Gulosibacter molinativorax ON4T.</title>
        <authorList>
            <person name="Lopes A.R."/>
            <person name="Bunin E."/>
            <person name="Viana A.T."/>
            <person name="Froufe H."/>
            <person name="Munoz-Merida A."/>
            <person name="Pinho D."/>
            <person name="Figueiredo J."/>
            <person name="Barroso C."/>
            <person name="Vaz-Moreira I."/>
            <person name="Bellanger X."/>
            <person name="Egas C."/>
            <person name="Nunes O.C."/>
        </authorList>
    </citation>
    <scope>NUCLEOTIDE SEQUENCE</scope>
    <source>
        <strain evidence="2">ON4</strain>
    </source>
</reference>
<dbReference type="RefSeq" id="WP_026936730.1">
    <property type="nucleotide sequence ID" value="NZ_CP028426.1"/>
</dbReference>
<evidence type="ECO:0000313" key="2">
    <source>
        <dbReference type="EMBL" id="MDJ1371488.1"/>
    </source>
</evidence>
<proteinExistence type="predicted"/>
<feature type="compositionally biased region" description="Basic and acidic residues" evidence="1">
    <location>
        <begin position="28"/>
        <end position="42"/>
    </location>
</feature>
<feature type="region of interest" description="Disordered" evidence="1">
    <location>
        <begin position="1"/>
        <end position="74"/>
    </location>
</feature>
<protein>
    <submittedName>
        <fullName evidence="2">Uncharacterized protein</fullName>
    </submittedName>
</protein>
<reference evidence="2" key="1">
    <citation type="submission" date="2018-03" db="EMBL/GenBank/DDBJ databases">
        <authorList>
            <person name="Nunes O.C."/>
            <person name="Lopes A.R."/>
            <person name="Froufe H."/>
            <person name="Munoz-Merida A."/>
            <person name="Barroso C."/>
            <person name="Egas C."/>
        </authorList>
    </citation>
    <scope>NUCLEOTIDE SEQUENCE</scope>
    <source>
        <strain evidence="2">ON4</strain>
    </source>
</reference>
<comment type="caution">
    <text evidence="2">The sequence shown here is derived from an EMBL/GenBank/DDBJ whole genome shotgun (WGS) entry which is preliminary data.</text>
</comment>
<gene>
    <name evidence="2" type="ORF">C7K25_08930</name>
</gene>
<organism evidence="2 3">
    <name type="scientific">Gulosibacter molinativorax</name>
    <dbReference type="NCBI Taxonomy" id="256821"/>
    <lineage>
        <taxon>Bacteria</taxon>
        <taxon>Bacillati</taxon>
        <taxon>Actinomycetota</taxon>
        <taxon>Actinomycetes</taxon>
        <taxon>Micrococcales</taxon>
        <taxon>Microbacteriaceae</taxon>
        <taxon>Gulosibacter</taxon>
    </lineage>
</organism>
<accession>A0ABT7C8M2</accession>
<evidence type="ECO:0000313" key="3">
    <source>
        <dbReference type="Proteomes" id="UP001170379"/>
    </source>
</evidence>
<evidence type="ECO:0000256" key="1">
    <source>
        <dbReference type="SAM" id="MobiDB-lite"/>
    </source>
</evidence>